<sequence>MASHEFEKVIEKACTDLDIAGCALLATNRDGSFTYAKSFGKAAIGEDKPFQLDTVTWIGLTQISAPASCTKLLVSLAALHLASSNNLSLDDPDLIPTHLPELASKPILLPPREDAPLPETPRTKPLTLRHLLTHTSGLVYDPLSPLLTSWAKTNTKHPFRGGTVSSRFDSPLAFEPGESWMYGPGIDYAGLLVERVSGGTLEDYLKTHIWEPLGIKDMTFHLSRRPDMQARFAAMSYRSAGGRVAAAPENPELAKVAYLTEEGSEPEGCFGGDGLFATGEEYIKVLRGVLDASLIPSSFADEFFAPQLTQTQADALNGLMQISSANNVMGHTNKAVRKNWGLAGLLLDADDHEGGRKAGTMVWAGFPMLTWFVDRKTDMCGLFVTQLLPAGDQKTADLSNAFVDGVYALVASGSEDNGRL</sequence>
<dbReference type="Gene3D" id="3.40.710.10">
    <property type="entry name" value="DD-peptidase/beta-lactamase superfamily"/>
    <property type="match status" value="1"/>
</dbReference>
<keyword evidence="5" id="KW-1185">Reference proteome</keyword>
<evidence type="ECO:0000256" key="1">
    <source>
        <dbReference type="ARBA" id="ARBA00009009"/>
    </source>
</evidence>
<proteinExistence type="inferred from homology"/>
<evidence type="ECO:0000259" key="3">
    <source>
        <dbReference type="Pfam" id="PF00144"/>
    </source>
</evidence>
<dbReference type="AlphaFoldDB" id="A0A9P4UEJ3"/>
<dbReference type="SUPFAM" id="SSF56601">
    <property type="entry name" value="beta-lactamase/transpeptidase-like"/>
    <property type="match status" value="1"/>
</dbReference>
<organism evidence="4 5">
    <name type="scientific">Karstenula rhodostoma CBS 690.94</name>
    <dbReference type="NCBI Taxonomy" id="1392251"/>
    <lineage>
        <taxon>Eukaryota</taxon>
        <taxon>Fungi</taxon>
        <taxon>Dikarya</taxon>
        <taxon>Ascomycota</taxon>
        <taxon>Pezizomycotina</taxon>
        <taxon>Dothideomycetes</taxon>
        <taxon>Pleosporomycetidae</taxon>
        <taxon>Pleosporales</taxon>
        <taxon>Massarineae</taxon>
        <taxon>Didymosphaeriaceae</taxon>
        <taxon>Karstenula</taxon>
    </lineage>
</organism>
<dbReference type="PANTHER" id="PTHR43283:SF17">
    <property type="entry name" value="(LOVD), PUTATIVE (AFU_ORTHOLOGUE AFUA_5G00920)-RELATED"/>
    <property type="match status" value="1"/>
</dbReference>
<feature type="domain" description="Beta-lactamase-related" evidence="3">
    <location>
        <begin position="16"/>
        <end position="391"/>
    </location>
</feature>
<dbReference type="GO" id="GO:0016787">
    <property type="term" value="F:hydrolase activity"/>
    <property type="evidence" value="ECO:0007669"/>
    <property type="project" value="UniProtKB-KW"/>
</dbReference>
<dbReference type="Pfam" id="PF00144">
    <property type="entry name" value="Beta-lactamase"/>
    <property type="match status" value="1"/>
</dbReference>
<evidence type="ECO:0000313" key="5">
    <source>
        <dbReference type="Proteomes" id="UP000799764"/>
    </source>
</evidence>
<dbReference type="OrthoDB" id="428260at2759"/>
<dbReference type="InterPro" id="IPR012338">
    <property type="entry name" value="Beta-lactam/transpept-like"/>
</dbReference>
<dbReference type="EMBL" id="MU001498">
    <property type="protein sequence ID" value="KAF2446272.1"/>
    <property type="molecule type" value="Genomic_DNA"/>
</dbReference>
<dbReference type="InterPro" id="IPR001466">
    <property type="entry name" value="Beta-lactam-related"/>
</dbReference>
<reference evidence="4" key="1">
    <citation type="journal article" date="2020" name="Stud. Mycol.">
        <title>101 Dothideomycetes genomes: a test case for predicting lifestyles and emergence of pathogens.</title>
        <authorList>
            <person name="Haridas S."/>
            <person name="Albert R."/>
            <person name="Binder M."/>
            <person name="Bloem J."/>
            <person name="Labutti K."/>
            <person name="Salamov A."/>
            <person name="Andreopoulos B."/>
            <person name="Baker S."/>
            <person name="Barry K."/>
            <person name="Bills G."/>
            <person name="Bluhm B."/>
            <person name="Cannon C."/>
            <person name="Castanera R."/>
            <person name="Culley D."/>
            <person name="Daum C."/>
            <person name="Ezra D."/>
            <person name="Gonzalez J."/>
            <person name="Henrissat B."/>
            <person name="Kuo A."/>
            <person name="Liang C."/>
            <person name="Lipzen A."/>
            <person name="Lutzoni F."/>
            <person name="Magnuson J."/>
            <person name="Mondo S."/>
            <person name="Nolan M."/>
            <person name="Ohm R."/>
            <person name="Pangilinan J."/>
            <person name="Park H.-J."/>
            <person name="Ramirez L."/>
            <person name="Alfaro M."/>
            <person name="Sun H."/>
            <person name="Tritt A."/>
            <person name="Yoshinaga Y."/>
            <person name="Zwiers L.-H."/>
            <person name="Turgeon B."/>
            <person name="Goodwin S."/>
            <person name="Spatafora J."/>
            <person name="Crous P."/>
            <person name="Grigoriev I."/>
        </authorList>
    </citation>
    <scope>NUCLEOTIDE SEQUENCE</scope>
    <source>
        <strain evidence="4">CBS 690.94</strain>
    </source>
</reference>
<evidence type="ECO:0000256" key="2">
    <source>
        <dbReference type="ARBA" id="ARBA00022801"/>
    </source>
</evidence>
<accession>A0A9P4UEJ3</accession>
<keyword evidence="2" id="KW-0378">Hydrolase</keyword>
<comment type="caution">
    <text evidence="4">The sequence shown here is derived from an EMBL/GenBank/DDBJ whole genome shotgun (WGS) entry which is preliminary data.</text>
</comment>
<gene>
    <name evidence="4" type="ORF">P171DRAFT_512030</name>
</gene>
<protein>
    <submittedName>
        <fullName evidence="4">Beta-lactamase family protein</fullName>
    </submittedName>
</protein>
<dbReference type="Proteomes" id="UP000799764">
    <property type="component" value="Unassembled WGS sequence"/>
</dbReference>
<evidence type="ECO:0000313" key="4">
    <source>
        <dbReference type="EMBL" id="KAF2446272.1"/>
    </source>
</evidence>
<comment type="similarity">
    <text evidence="1">Belongs to the class-A beta-lactamase family.</text>
</comment>
<dbReference type="InterPro" id="IPR050789">
    <property type="entry name" value="Diverse_Enzym_Activities"/>
</dbReference>
<name>A0A9P4UEJ3_9PLEO</name>
<dbReference type="PANTHER" id="PTHR43283">
    <property type="entry name" value="BETA-LACTAMASE-RELATED"/>
    <property type="match status" value="1"/>
</dbReference>